<gene>
    <name evidence="3" type="ORF">I2488_03380</name>
</gene>
<keyword evidence="2" id="KW-0472">Membrane</keyword>
<proteinExistence type="predicted"/>
<feature type="compositionally biased region" description="Basic and acidic residues" evidence="1">
    <location>
        <begin position="134"/>
        <end position="144"/>
    </location>
</feature>
<feature type="compositionally biased region" description="Basic and acidic residues" evidence="1">
    <location>
        <begin position="62"/>
        <end position="72"/>
    </location>
</feature>
<feature type="region of interest" description="Disordered" evidence="1">
    <location>
        <begin position="134"/>
        <end position="172"/>
    </location>
</feature>
<evidence type="ECO:0000313" key="4">
    <source>
        <dbReference type="Proteomes" id="UP000600799"/>
    </source>
</evidence>
<comment type="caution">
    <text evidence="3">The sequence shown here is derived from an EMBL/GenBank/DDBJ whole genome shotgun (WGS) entry which is preliminary data.</text>
</comment>
<dbReference type="EMBL" id="JADQDC010000002">
    <property type="protein sequence ID" value="MBF9150034.1"/>
    <property type="molecule type" value="Genomic_DNA"/>
</dbReference>
<evidence type="ECO:0000313" key="3">
    <source>
        <dbReference type="EMBL" id="MBF9150034.1"/>
    </source>
</evidence>
<name>A0ABS0HCN2_9SPHN</name>
<sequence length="172" mass="18243">MAAPNSFFLGIDPKMYRHFAVITVGLSTVVALFANGDAQEAMAQSQQHAEHQAAKARTNKAKLVDKRSDSRRSGGSGGYTGRFGAPMDGGAAASGNSSVIPVGMAVAPAQIIIEVDQKALARMTPEQRAAYLRKLEEERQRRMEQGPVMPTPEQVSALAAQSAARSGSDEID</sequence>
<organism evidence="3 4">
    <name type="scientific">Novosphingobium jiangmenense</name>
    <dbReference type="NCBI Taxonomy" id="2791981"/>
    <lineage>
        <taxon>Bacteria</taxon>
        <taxon>Pseudomonadati</taxon>
        <taxon>Pseudomonadota</taxon>
        <taxon>Alphaproteobacteria</taxon>
        <taxon>Sphingomonadales</taxon>
        <taxon>Sphingomonadaceae</taxon>
        <taxon>Novosphingobium</taxon>
    </lineage>
</organism>
<reference evidence="3 4" key="1">
    <citation type="submission" date="2020-11" db="EMBL/GenBank/DDBJ databases">
        <title>The genome sequence of Novosphingobium sp. 1Y9A.</title>
        <authorList>
            <person name="Liu Y."/>
        </authorList>
    </citation>
    <scope>NUCLEOTIDE SEQUENCE [LARGE SCALE GENOMIC DNA]</scope>
    <source>
        <strain evidence="3 4">1Y9A</strain>
    </source>
</reference>
<keyword evidence="2" id="KW-1133">Transmembrane helix</keyword>
<feature type="transmembrane region" description="Helical" evidence="2">
    <location>
        <begin position="15"/>
        <end position="34"/>
    </location>
</feature>
<dbReference type="RefSeq" id="WP_196274408.1">
    <property type="nucleotide sequence ID" value="NZ_JADQDC010000002.1"/>
</dbReference>
<protein>
    <submittedName>
        <fullName evidence="3">Uncharacterized protein</fullName>
    </submittedName>
</protein>
<keyword evidence="4" id="KW-1185">Reference proteome</keyword>
<evidence type="ECO:0000256" key="1">
    <source>
        <dbReference type="SAM" id="MobiDB-lite"/>
    </source>
</evidence>
<feature type="region of interest" description="Disordered" evidence="1">
    <location>
        <begin position="43"/>
        <end position="82"/>
    </location>
</feature>
<keyword evidence="2" id="KW-0812">Transmembrane</keyword>
<evidence type="ECO:0000256" key="2">
    <source>
        <dbReference type="SAM" id="Phobius"/>
    </source>
</evidence>
<accession>A0ABS0HCN2</accession>
<dbReference type="Proteomes" id="UP000600799">
    <property type="component" value="Unassembled WGS sequence"/>
</dbReference>